<name>A0A0C2XMX9_SERVB</name>
<evidence type="ECO:0000313" key="1">
    <source>
        <dbReference type="EMBL" id="KIM30322.1"/>
    </source>
</evidence>
<dbReference type="EMBL" id="KN824285">
    <property type="protein sequence ID" value="KIM30322.1"/>
    <property type="molecule type" value="Genomic_DNA"/>
</dbReference>
<gene>
    <name evidence="1" type="ORF">M408DRAFT_328338</name>
</gene>
<dbReference type="AlphaFoldDB" id="A0A0C2XMX9"/>
<protein>
    <submittedName>
        <fullName evidence="1">Uncharacterized protein</fullName>
    </submittedName>
</protein>
<reference evidence="1 2" key="1">
    <citation type="submission" date="2014-04" db="EMBL/GenBank/DDBJ databases">
        <authorList>
            <consortium name="DOE Joint Genome Institute"/>
            <person name="Kuo A."/>
            <person name="Zuccaro A."/>
            <person name="Kohler A."/>
            <person name="Nagy L.G."/>
            <person name="Floudas D."/>
            <person name="Copeland A."/>
            <person name="Barry K.W."/>
            <person name="Cichocki N."/>
            <person name="Veneault-Fourrey C."/>
            <person name="LaButti K."/>
            <person name="Lindquist E.A."/>
            <person name="Lipzen A."/>
            <person name="Lundell T."/>
            <person name="Morin E."/>
            <person name="Murat C."/>
            <person name="Sun H."/>
            <person name="Tunlid A."/>
            <person name="Henrissat B."/>
            <person name="Grigoriev I.V."/>
            <person name="Hibbett D.S."/>
            <person name="Martin F."/>
            <person name="Nordberg H.P."/>
            <person name="Cantor M.N."/>
            <person name="Hua S.X."/>
        </authorList>
    </citation>
    <scope>NUCLEOTIDE SEQUENCE [LARGE SCALE GENOMIC DNA]</scope>
    <source>
        <strain evidence="1 2">MAFF 305830</strain>
    </source>
</reference>
<proteinExistence type="predicted"/>
<accession>A0A0C2XMX9</accession>
<dbReference type="HOGENOM" id="CLU_085463_0_0_1"/>
<sequence>MVKFPTFWSKPPIMSVSDKLLMIERHLATRALFDLFKDVVQHRLSGIKRKLVEPVLQDVNQKIAALGKVHITDVATHPIMKEQAKVLKGGLSRLDSLRPGTYTAAEVEDAIKKDDDYLKKYYDMHSKSAPSGSIEIYDMARPTEDPIKLPFFPKCRQVRRYLQSKQLAHRPELWARYEDSTQDKKTGNVYMWQWLPQDADIQGRHLEFVSRQNGVSVGDYIVVSKVIKGQNSEEVPEPLDLAPLGEVCCSSKCRNLEAHLRTVWPTYHVTHALTIPQGYDVLSETFDNNLFDPRTNSLYVHLE</sequence>
<dbReference type="Proteomes" id="UP000054097">
    <property type="component" value="Unassembled WGS sequence"/>
</dbReference>
<organism evidence="1 2">
    <name type="scientific">Serendipita vermifera MAFF 305830</name>
    <dbReference type="NCBI Taxonomy" id="933852"/>
    <lineage>
        <taxon>Eukaryota</taxon>
        <taxon>Fungi</taxon>
        <taxon>Dikarya</taxon>
        <taxon>Basidiomycota</taxon>
        <taxon>Agaricomycotina</taxon>
        <taxon>Agaricomycetes</taxon>
        <taxon>Sebacinales</taxon>
        <taxon>Serendipitaceae</taxon>
        <taxon>Serendipita</taxon>
    </lineage>
</organism>
<keyword evidence="2" id="KW-1185">Reference proteome</keyword>
<evidence type="ECO:0000313" key="2">
    <source>
        <dbReference type="Proteomes" id="UP000054097"/>
    </source>
</evidence>
<reference evidence="2" key="2">
    <citation type="submission" date="2015-01" db="EMBL/GenBank/DDBJ databases">
        <title>Evolutionary Origins and Diversification of the Mycorrhizal Mutualists.</title>
        <authorList>
            <consortium name="DOE Joint Genome Institute"/>
            <consortium name="Mycorrhizal Genomics Consortium"/>
            <person name="Kohler A."/>
            <person name="Kuo A."/>
            <person name="Nagy L.G."/>
            <person name="Floudas D."/>
            <person name="Copeland A."/>
            <person name="Barry K.W."/>
            <person name="Cichocki N."/>
            <person name="Veneault-Fourrey C."/>
            <person name="LaButti K."/>
            <person name="Lindquist E.A."/>
            <person name="Lipzen A."/>
            <person name="Lundell T."/>
            <person name="Morin E."/>
            <person name="Murat C."/>
            <person name="Riley R."/>
            <person name="Ohm R."/>
            <person name="Sun H."/>
            <person name="Tunlid A."/>
            <person name="Henrissat B."/>
            <person name="Grigoriev I.V."/>
            <person name="Hibbett D.S."/>
            <person name="Martin F."/>
        </authorList>
    </citation>
    <scope>NUCLEOTIDE SEQUENCE [LARGE SCALE GENOMIC DNA]</scope>
    <source>
        <strain evidence="2">MAFF 305830</strain>
    </source>
</reference>